<protein>
    <recommendedName>
        <fullName evidence="3">Transcriptional regulator</fullName>
    </recommendedName>
</protein>
<dbReference type="Gene3D" id="3.30.420.40">
    <property type="match status" value="2"/>
</dbReference>
<organism evidence="1 2">
    <name type="scientific">Pontiella agarivorans</name>
    <dbReference type="NCBI Taxonomy" id="3038953"/>
    <lineage>
        <taxon>Bacteria</taxon>
        <taxon>Pseudomonadati</taxon>
        <taxon>Kiritimatiellota</taxon>
        <taxon>Kiritimatiellia</taxon>
        <taxon>Kiritimatiellales</taxon>
        <taxon>Pontiellaceae</taxon>
        <taxon>Pontiella</taxon>
    </lineage>
</organism>
<dbReference type="InterPro" id="IPR043129">
    <property type="entry name" value="ATPase_NBD"/>
</dbReference>
<proteinExistence type="predicted"/>
<dbReference type="Proteomes" id="UP001290861">
    <property type="component" value="Unassembled WGS sequence"/>
</dbReference>
<sequence>MNVEPAIRPELDPDFVPAALWNRAYREKMVQSGKSMAVAVALIRPDETGSIYRTQILPPSDEYDPLTLRYMERLLKFLLWQRGACTVLIAGCRAVTEKLAFIYSPNGARAFDADFFGRRIFLQPLEIRPCSFDALPDLKEADVPVGRHFDGCRIGFDLGGSDRKCAAVNEGRVVFSEEVEWNPYFEKNPDYHIEGINDSLKRAAEHLPRVDAIGGSAAGVYVKNEVRVASLFRGVSDADFVSRVRPVFSDLKKRWNNVPFEVVNDGEVTALAGSMDLHENGVLGVAMGTSEAVGYVNPEGRVTAMLNELAFAPVDYRAAAPIDEWSGDSGCGVQYFSQQAVARLAQAANFEFAAEMPFPEQLIAVQKAMTKQDPRAAAIYRTMGTCLGYSIAHYADFYDIRMLMLMGRVMSGEGGALILKTARDVLDAEFPVLGKQIELCTPGEKQKRHGQAVAAASLPGLGGRR</sequence>
<keyword evidence="2" id="KW-1185">Reference proteome</keyword>
<dbReference type="SUPFAM" id="SSF53067">
    <property type="entry name" value="Actin-like ATPase domain"/>
    <property type="match status" value="1"/>
</dbReference>
<evidence type="ECO:0000313" key="2">
    <source>
        <dbReference type="Proteomes" id="UP001290861"/>
    </source>
</evidence>
<comment type="caution">
    <text evidence="1">The sequence shown here is derived from an EMBL/GenBank/DDBJ whole genome shotgun (WGS) entry which is preliminary data.</text>
</comment>
<reference evidence="1 2" key="1">
    <citation type="journal article" date="2024" name="Appl. Environ. Microbiol.">
        <title>Pontiella agarivorans sp. nov., a novel marine anaerobic bacterium capable of degrading macroalgal polysaccharides and fixing nitrogen.</title>
        <authorList>
            <person name="Liu N."/>
            <person name="Kivenson V."/>
            <person name="Peng X."/>
            <person name="Cui Z."/>
            <person name="Lankiewicz T.S."/>
            <person name="Gosselin K.M."/>
            <person name="English C.J."/>
            <person name="Blair E.M."/>
            <person name="O'Malley M.A."/>
            <person name="Valentine D.L."/>
        </authorList>
    </citation>
    <scope>NUCLEOTIDE SEQUENCE [LARGE SCALE GENOMIC DNA]</scope>
    <source>
        <strain evidence="1 2">NLcol2</strain>
    </source>
</reference>
<evidence type="ECO:0000313" key="1">
    <source>
        <dbReference type="EMBL" id="MDZ8120052.1"/>
    </source>
</evidence>
<dbReference type="EMBL" id="JARVCO010000012">
    <property type="protein sequence ID" value="MDZ8120052.1"/>
    <property type="molecule type" value="Genomic_DNA"/>
</dbReference>
<name>A0ABU5N0T0_9BACT</name>
<dbReference type="RefSeq" id="WP_322609830.1">
    <property type="nucleotide sequence ID" value="NZ_JARVCO010000012.1"/>
</dbReference>
<evidence type="ECO:0008006" key="3">
    <source>
        <dbReference type="Google" id="ProtNLM"/>
    </source>
</evidence>
<accession>A0ABU5N0T0</accession>
<gene>
    <name evidence="1" type="ORF">P9H32_15585</name>
</gene>